<dbReference type="PROSITE" id="PS50126">
    <property type="entry name" value="S1"/>
    <property type="match status" value="1"/>
</dbReference>
<dbReference type="PANTHER" id="PTHR10724:SF10">
    <property type="entry name" value="S1 RNA-BINDING DOMAIN-CONTAINING PROTEIN 1"/>
    <property type="match status" value="1"/>
</dbReference>
<gene>
    <name evidence="3" type="ORF">H8710_03665</name>
</gene>
<comment type="caution">
    <text evidence="3">The sequence shown here is derived from an EMBL/GenBank/DDBJ whole genome shotgun (WGS) entry which is preliminary data.</text>
</comment>
<dbReference type="GO" id="GO:0003729">
    <property type="term" value="F:mRNA binding"/>
    <property type="evidence" value="ECO:0007669"/>
    <property type="project" value="UniProtKB-ARBA"/>
</dbReference>
<evidence type="ECO:0000313" key="4">
    <source>
        <dbReference type="Proteomes" id="UP000610760"/>
    </source>
</evidence>
<dbReference type="SUPFAM" id="SSF50249">
    <property type="entry name" value="Nucleic acid-binding proteins"/>
    <property type="match status" value="1"/>
</dbReference>
<dbReference type="GO" id="GO:0005737">
    <property type="term" value="C:cytoplasm"/>
    <property type="evidence" value="ECO:0007669"/>
    <property type="project" value="UniProtKB-ARBA"/>
</dbReference>
<dbReference type="CDD" id="cd05692">
    <property type="entry name" value="S1_RPS1_repeat_hs4"/>
    <property type="match status" value="1"/>
</dbReference>
<feature type="domain" description="S1 motif" evidence="2">
    <location>
        <begin position="6"/>
        <end position="74"/>
    </location>
</feature>
<dbReference type="EMBL" id="JACRSV010000001">
    <property type="protein sequence ID" value="MBC8559162.1"/>
    <property type="molecule type" value="Genomic_DNA"/>
</dbReference>
<dbReference type="RefSeq" id="WP_249294047.1">
    <property type="nucleotide sequence ID" value="NZ_JACRSV010000001.1"/>
</dbReference>
<organism evidence="3 4">
    <name type="scientific">Fumia xinanensis</name>
    <dbReference type="NCBI Taxonomy" id="2763659"/>
    <lineage>
        <taxon>Bacteria</taxon>
        <taxon>Bacillati</taxon>
        <taxon>Bacillota</taxon>
        <taxon>Clostridia</taxon>
        <taxon>Eubacteriales</taxon>
        <taxon>Oscillospiraceae</taxon>
        <taxon>Fumia</taxon>
    </lineage>
</organism>
<evidence type="ECO:0000256" key="1">
    <source>
        <dbReference type="SAM" id="MobiDB-lite"/>
    </source>
</evidence>
<dbReference type="AlphaFoldDB" id="A0A926E2R9"/>
<dbReference type="InterPro" id="IPR050437">
    <property type="entry name" value="Ribos_protein_bS1-like"/>
</dbReference>
<dbReference type="Gene3D" id="2.40.50.140">
    <property type="entry name" value="Nucleic acid-binding proteins"/>
    <property type="match status" value="1"/>
</dbReference>
<dbReference type="InterPro" id="IPR003029">
    <property type="entry name" value="S1_domain"/>
</dbReference>
<feature type="compositionally biased region" description="Low complexity" evidence="1">
    <location>
        <begin position="85"/>
        <end position="102"/>
    </location>
</feature>
<protein>
    <submittedName>
        <fullName evidence="3">S1 RNA-binding domain-containing protein</fullName>
    </submittedName>
</protein>
<reference evidence="3" key="1">
    <citation type="submission" date="2020-08" db="EMBL/GenBank/DDBJ databases">
        <title>Genome public.</title>
        <authorList>
            <person name="Liu C."/>
            <person name="Sun Q."/>
        </authorList>
    </citation>
    <scope>NUCLEOTIDE SEQUENCE</scope>
    <source>
        <strain evidence="3">NSJ-33</strain>
    </source>
</reference>
<dbReference type="InterPro" id="IPR012340">
    <property type="entry name" value="NA-bd_OB-fold"/>
</dbReference>
<feature type="region of interest" description="Disordered" evidence="1">
    <location>
        <begin position="69"/>
        <end position="163"/>
    </location>
</feature>
<keyword evidence="4" id="KW-1185">Reference proteome</keyword>
<accession>A0A926E2R9</accession>
<dbReference type="Proteomes" id="UP000610760">
    <property type="component" value="Unassembled WGS sequence"/>
</dbReference>
<evidence type="ECO:0000313" key="3">
    <source>
        <dbReference type="EMBL" id="MBC8559162.1"/>
    </source>
</evidence>
<dbReference type="SMART" id="SM00316">
    <property type="entry name" value="S1"/>
    <property type="match status" value="1"/>
</dbReference>
<evidence type="ECO:0000259" key="2">
    <source>
        <dbReference type="PROSITE" id="PS50126"/>
    </source>
</evidence>
<dbReference type="Pfam" id="PF00575">
    <property type="entry name" value="S1"/>
    <property type="match status" value="1"/>
</dbReference>
<sequence>MQLEVGKIYEGKVTGITKFGAFVEIEPGTTGMVHISEVAATFVKEISDFITQGQMVKVKVMNIAEDGKISLSMKRAVDTPPPAPRSQNRPPRTGGFNNNNRSGNGGQSGQNRFDRAPQEYASRQEGSKSFEDMLSKFMQKSDEKISDLKKATDNRRGSYQKKR</sequence>
<dbReference type="GO" id="GO:0003735">
    <property type="term" value="F:structural constituent of ribosome"/>
    <property type="evidence" value="ECO:0007669"/>
    <property type="project" value="TreeGrafter"/>
</dbReference>
<proteinExistence type="predicted"/>
<dbReference type="GO" id="GO:0006412">
    <property type="term" value="P:translation"/>
    <property type="evidence" value="ECO:0007669"/>
    <property type="project" value="TreeGrafter"/>
</dbReference>
<name>A0A926E2R9_9FIRM</name>
<dbReference type="PANTHER" id="PTHR10724">
    <property type="entry name" value="30S RIBOSOMAL PROTEIN S1"/>
    <property type="match status" value="1"/>
</dbReference>
<dbReference type="FunFam" id="2.40.50.140:FF:000051">
    <property type="entry name" value="RNA-binding transcriptional accessory protein"/>
    <property type="match status" value="1"/>
</dbReference>
<feature type="compositionally biased region" description="Basic and acidic residues" evidence="1">
    <location>
        <begin position="125"/>
        <end position="156"/>
    </location>
</feature>